<proteinExistence type="inferred from homology"/>
<name>A0A7X3FK22_9BACL</name>
<dbReference type="Proteomes" id="UP000490800">
    <property type="component" value="Unassembled WGS sequence"/>
</dbReference>
<gene>
    <name evidence="10" type="ORF">EDM21_14825</name>
</gene>
<organism evidence="10 11">
    <name type="scientific">Paenibacillus lutrae</name>
    <dbReference type="NCBI Taxonomy" id="2078573"/>
    <lineage>
        <taxon>Bacteria</taxon>
        <taxon>Bacillati</taxon>
        <taxon>Bacillota</taxon>
        <taxon>Bacilli</taxon>
        <taxon>Bacillales</taxon>
        <taxon>Paenibacillaceae</taxon>
        <taxon>Paenibacillus</taxon>
    </lineage>
</organism>
<feature type="transmembrane region" description="Helical" evidence="8">
    <location>
        <begin position="141"/>
        <end position="159"/>
    </location>
</feature>
<dbReference type="CDD" id="cd17503">
    <property type="entry name" value="MFS_LmrB_MDR_like"/>
    <property type="match status" value="1"/>
</dbReference>
<dbReference type="Pfam" id="PF07690">
    <property type="entry name" value="MFS_1"/>
    <property type="match status" value="1"/>
</dbReference>
<protein>
    <submittedName>
        <fullName evidence="10">DHA2 family efflux MFS transporter permease subunit</fullName>
    </submittedName>
</protein>
<dbReference type="RefSeq" id="WP_157336597.1">
    <property type="nucleotide sequence ID" value="NZ_RHLK01000008.1"/>
</dbReference>
<keyword evidence="5 8" id="KW-0812">Transmembrane</keyword>
<feature type="transmembrane region" description="Helical" evidence="8">
    <location>
        <begin position="12"/>
        <end position="31"/>
    </location>
</feature>
<accession>A0A7X3FK22</accession>
<dbReference type="EMBL" id="RHLK01000008">
    <property type="protein sequence ID" value="MVP00782.1"/>
    <property type="molecule type" value="Genomic_DNA"/>
</dbReference>
<evidence type="ECO:0000256" key="3">
    <source>
        <dbReference type="ARBA" id="ARBA00022448"/>
    </source>
</evidence>
<feature type="transmembrane region" description="Helical" evidence="8">
    <location>
        <begin position="360"/>
        <end position="382"/>
    </location>
</feature>
<feature type="transmembrane region" description="Helical" evidence="8">
    <location>
        <begin position="109"/>
        <end position="129"/>
    </location>
</feature>
<dbReference type="InterPro" id="IPR011701">
    <property type="entry name" value="MFS"/>
</dbReference>
<feature type="transmembrane region" description="Helical" evidence="8">
    <location>
        <begin position="266"/>
        <end position="291"/>
    </location>
</feature>
<evidence type="ECO:0000256" key="8">
    <source>
        <dbReference type="SAM" id="Phobius"/>
    </source>
</evidence>
<dbReference type="AlphaFoldDB" id="A0A7X3FK22"/>
<evidence type="ECO:0000256" key="5">
    <source>
        <dbReference type="ARBA" id="ARBA00022692"/>
    </source>
</evidence>
<evidence type="ECO:0000313" key="11">
    <source>
        <dbReference type="Proteomes" id="UP000490800"/>
    </source>
</evidence>
<feature type="transmembrane region" description="Helical" evidence="8">
    <location>
        <begin position="303"/>
        <end position="324"/>
    </location>
</feature>
<keyword evidence="3" id="KW-0813">Transport</keyword>
<feature type="transmembrane region" description="Helical" evidence="8">
    <location>
        <begin position="331"/>
        <end position="348"/>
    </location>
</feature>
<keyword evidence="7 8" id="KW-0472">Membrane</keyword>
<dbReference type="InterPro" id="IPR004638">
    <property type="entry name" value="EmrB-like"/>
</dbReference>
<feature type="transmembrane region" description="Helical" evidence="8">
    <location>
        <begin position="165"/>
        <end position="186"/>
    </location>
</feature>
<feature type="transmembrane region" description="Helical" evidence="8">
    <location>
        <begin position="198"/>
        <end position="218"/>
    </location>
</feature>
<evidence type="ECO:0000256" key="6">
    <source>
        <dbReference type="ARBA" id="ARBA00022989"/>
    </source>
</evidence>
<feature type="domain" description="Major facilitator superfamily (MFS) profile" evidence="9">
    <location>
        <begin position="13"/>
        <end position="482"/>
    </location>
</feature>
<feature type="transmembrane region" description="Helical" evidence="8">
    <location>
        <begin position="224"/>
        <end position="246"/>
    </location>
</feature>
<dbReference type="PANTHER" id="PTHR42718:SF9">
    <property type="entry name" value="MAJOR FACILITATOR SUPERFAMILY MULTIDRUG TRANSPORTER MFSC"/>
    <property type="match status" value="1"/>
</dbReference>
<evidence type="ECO:0000256" key="4">
    <source>
        <dbReference type="ARBA" id="ARBA00022475"/>
    </source>
</evidence>
<dbReference type="Gene3D" id="1.20.1720.10">
    <property type="entry name" value="Multidrug resistance protein D"/>
    <property type="match status" value="1"/>
</dbReference>
<dbReference type="PROSITE" id="PS50850">
    <property type="entry name" value="MFS"/>
    <property type="match status" value="1"/>
</dbReference>
<comment type="similarity">
    <text evidence="2">Belongs to the major facilitator superfamily. EmrB family.</text>
</comment>
<evidence type="ECO:0000259" key="9">
    <source>
        <dbReference type="PROSITE" id="PS50850"/>
    </source>
</evidence>
<reference evidence="10 11" key="1">
    <citation type="journal article" date="2019" name="Microorganisms">
        <title>Paenibacillus lutrae sp. nov., A Chitinolytic Species Isolated from A River Otter in Castril Natural Park, Granada, Spain.</title>
        <authorList>
            <person name="Rodriguez M."/>
            <person name="Reina J.C."/>
            <person name="Bejar V."/>
            <person name="Llamas I."/>
        </authorList>
    </citation>
    <scope>NUCLEOTIDE SEQUENCE [LARGE SCALE GENOMIC DNA]</scope>
    <source>
        <strain evidence="10 11">N10</strain>
    </source>
</reference>
<keyword evidence="11" id="KW-1185">Reference proteome</keyword>
<keyword evidence="4" id="KW-1003">Cell membrane</keyword>
<evidence type="ECO:0000256" key="2">
    <source>
        <dbReference type="ARBA" id="ARBA00008537"/>
    </source>
</evidence>
<dbReference type="NCBIfam" id="TIGR00711">
    <property type="entry name" value="efflux_EmrB"/>
    <property type="match status" value="1"/>
</dbReference>
<feature type="transmembrane region" description="Helical" evidence="8">
    <location>
        <begin position="78"/>
        <end position="97"/>
    </location>
</feature>
<comment type="subcellular location">
    <subcellularLocation>
        <location evidence="1">Cell membrane</location>
        <topology evidence="1">Multi-pass membrane protein</topology>
    </subcellularLocation>
</comment>
<evidence type="ECO:0000256" key="7">
    <source>
        <dbReference type="ARBA" id="ARBA00023136"/>
    </source>
</evidence>
<comment type="caution">
    <text evidence="10">The sequence shown here is derived from an EMBL/GenBank/DDBJ whole genome shotgun (WGS) entry which is preliminary data.</text>
</comment>
<feature type="transmembrane region" description="Helical" evidence="8">
    <location>
        <begin position="403"/>
        <end position="421"/>
    </location>
</feature>
<feature type="transmembrane region" description="Helical" evidence="8">
    <location>
        <begin position="456"/>
        <end position="477"/>
    </location>
</feature>
<dbReference type="Gene3D" id="1.20.1250.20">
    <property type="entry name" value="MFS general substrate transporter like domains"/>
    <property type="match status" value="1"/>
</dbReference>
<dbReference type="OrthoDB" id="9816041at2"/>
<evidence type="ECO:0000256" key="1">
    <source>
        <dbReference type="ARBA" id="ARBA00004651"/>
    </source>
</evidence>
<sequence length="504" mass="54493">MSDAIKNLRRGPIVASLLIGAFVALLSQTFLNVALPGMMVDLNVSENTIQWLSNGYMLVSGVLVPISAFLIERFSTRKLFLSAVGLFTLGTMISGFAPGFELVLVGRLVQAAGAGVLMPLMSIVFLTIFPIEERGKAMGMMGVAMIFAPAIGPTLSGWIMEHYSWRALFYIIIPLSLFALIFGAFSLKNVTKTSKPRLDVLGVILSTLGFGGILYGFSDAGKDGWTSTVVLTCLAVGAVSLILFVWRQLVIEKPLLEFRVFKFNMYSLTTVINVIITMALFSGMILLPLYLQTIRGFTPMESGLLLLPGAILMGIMSPITGIIFDKIGARWLSVIGLLITVVTTFEFSKLTAQTTFTSLIILYTVRSFGMSMLMMPIQTAGMNQLPQRLNAHGSAMSQTLRNVAGAIGTALLVSIMTNTAATKGKELAMAAQINPADPANQAKMAEIGQQAAIHGINFSFVVATWMSVVALVLAFFIRKVEPHREVKHVEIPDDQKEAATASTK</sequence>
<dbReference type="SUPFAM" id="SSF103473">
    <property type="entry name" value="MFS general substrate transporter"/>
    <property type="match status" value="1"/>
</dbReference>
<evidence type="ECO:0000313" key="10">
    <source>
        <dbReference type="EMBL" id="MVP00782.1"/>
    </source>
</evidence>
<dbReference type="GO" id="GO:0005886">
    <property type="term" value="C:plasma membrane"/>
    <property type="evidence" value="ECO:0007669"/>
    <property type="project" value="UniProtKB-SubCell"/>
</dbReference>
<feature type="transmembrane region" description="Helical" evidence="8">
    <location>
        <begin position="51"/>
        <end position="71"/>
    </location>
</feature>
<keyword evidence="6 8" id="KW-1133">Transmembrane helix</keyword>
<dbReference type="PRINTS" id="PR01036">
    <property type="entry name" value="TCRTETB"/>
</dbReference>
<dbReference type="PANTHER" id="PTHR42718">
    <property type="entry name" value="MAJOR FACILITATOR SUPERFAMILY MULTIDRUG TRANSPORTER MFSC"/>
    <property type="match status" value="1"/>
</dbReference>
<dbReference type="InterPro" id="IPR020846">
    <property type="entry name" value="MFS_dom"/>
</dbReference>
<dbReference type="InterPro" id="IPR036259">
    <property type="entry name" value="MFS_trans_sf"/>
</dbReference>
<dbReference type="GO" id="GO:0022857">
    <property type="term" value="F:transmembrane transporter activity"/>
    <property type="evidence" value="ECO:0007669"/>
    <property type="project" value="InterPro"/>
</dbReference>